<dbReference type="Gene3D" id="3.40.50.1820">
    <property type="entry name" value="alpha/beta hydrolase"/>
    <property type="match status" value="1"/>
</dbReference>
<protein>
    <submittedName>
        <fullName evidence="2">Alpha/beta-hydrolase</fullName>
    </submittedName>
</protein>
<proteinExistence type="predicted"/>
<comment type="caution">
    <text evidence="2">The sequence shown here is derived from an EMBL/GenBank/DDBJ whole genome shotgun (WGS) entry which is preliminary data.</text>
</comment>
<accession>A0A9P4QSN1</accession>
<organism evidence="2 3">
    <name type="scientific">Polyplosphaeria fusca</name>
    <dbReference type="NCBI Taxonomy" id="682080"/>
    <lineage>
        <taxon>Eukaryota</taxon>
        <taxon>Fungi</taxon>
        <taxon>Dikarya</taxon>
        <taxon>Ascomycota</taxon>
        <taxon>Pezizomycotina</taxon>
        <taxon>Dothideomycetes</taxon>
        <taxon>Pleosporomycetidae</taxon>
        <taxon>Pleosporales</taxon>
        <taxon>Tetraplosphaeriaceae</taxon>
        <taxon>Polyplosphaeria</taxon>
    </lineage>
</organism>
<dbReference type="SUPFAM" id="SSF53474">
    <property type="entry name" value="alpha/beta-Hydrolases"/>
    <property type="match status" value="1"/>
</dbReference>
<dbReference type="EMBL" id="ML996223">
    <property type="protein sequence ID" value="KAF2730206.1"/>
    <property type="molecule type" value="Genomic_DNA"/>
</dbReference>
<gene>
    <name evidence="2" type="ORF">EJ04DRAFT_500902</name>
</gene>
<dbReference type="OrthoDB" id="3200163at2759"/>
<reference evidence="2" key="1">
    <citation type="journal article" date="2020" name="Stud. Mycol.">
        <title>101 Dothideomycetes genomes: a test case for predicting lifestyles and emergence of pathogens.</title>
        <authorList>
            <person name="Haridas S."/>
            <person name="Albert R."/>
            <person name="Binder M."/>
            <person name="Bloem J."/>
            <person name="Labutti K."/>
            <person name="Salamov A."/>
            <person name="Andreopoulos B."/>
            <person name="Baker S."/>
            <person name="Barry K."/>
            <person name="Bills G."/>
            <person name="Bluhm B."/>
            <person name="Cannon C."/>
            <person name="Castanera R."/>
            <person name="Culley D."/>
            <person name="Daum C."/>
            <person name="Ezra D."/>
            <person name="Gonzalez J."/>
            <person name="Henrissat B."/>
            <person name="Kuo A."/>
            <person name="Liang C."/>
            <person name="Lipzen A."/>
            <person name="Lutzoni F."/>
            <person name="Magnuson J."/>
            <person name="Mondo S."/>
            <person name="Nolan M."/>
            <person name="Ohm R."/>
            <person name="Pangilinan J."/>
            <person name="Park H.-J."/>
            <person name="Ramirez L."/>
            <person name="Alfaro M."/>
            <person name="Sun H."/>
            <person name="Tritt A."/>
            <person name="Yoshinaga Y."/>
            <person name="Zwiers L.-H."/>
            <person name="Turgeon B."/>
            <person name="Goodwin S."/>
            <person name="Spatafora J."/>
            <person name="Crous P."/>
            <person name="Grigoriev I."/>
        </authorList>
    </citation>
    <scope>NUCLEOTIDE SEQUENCE</scope>
    <source>
        <strain evidence="2">CBS 125425</strain>
    </source>
</reference>
<dbReference type="AlphaFoldDB" id="A0A9P4QSN1"/>
<dbReference type="Proteomes" id="UP000799444">
    <property type="component" value="Unassembled WGS sequence"/>
</dbReference>
<evidence type="ECO:0000313" key="3">
    <source>
        <dbReference type="Proteomes" id="UP000799444"/>
    </source>
</evidence>
<name>A0A9P4QSN1_9PLEO</name>
<dbReference type="InterPro" id="IPR002018">
    <property type="entry name" value="CarbesteraseB"/>
</dbReference>
<dbReference type="InterPro" id="IPR029058">
    <property type="entry name" value="AB_hydrolase_fold"/>
</dbReference>
<keyword evidence="3" id="KW-1185">Reference proteome</keyword>
<feature type="domain" description="Carboxylesterase type B" evidence="1">
    <location>
        <begin position="24"/>
        <end position="477"/>
    </location>
</feature>
<dbReference type="PANTHER" id="PTHR43142">
    <property type="entry name" value="CARBOXYLIC ESTER HYDROLASE"/>
    <property type="match status" value="1"/>
</dbReference>
<sequence>MSSPTRLLPHPTLHCTLLGQPSQTTTQYRNLKYATIPARFTDSLPNSTLHPLQNGIYNASRFGPSCPQKLGAQAWDLALIGPATLPTSPGQAATEVFDELNCLHVTVTVPHPGPTSKKLPVLVWIHGGGLSMGSTSWPQYDLSALVARAAAIGKPVVGVAINYRLGNLGFLASREVGSGGNFGFKDVALGLEWVKRHIGGFGGDEGDVTAMGESAGGIVLSTLLCAEVEGLFERVVVMSGEVSLRKPRGGRWMEEGYREQVRFLGLEGEGRGERVGRLREMDAMEMCQRLPLAQHFCAHVDGVWLKEDVPLGMLGDGRRSVHKRAWCKEFVVGDAAHDGTILKGRILDSPKALETLHSLCKTLLTQQEGDKLLTAYKLKSPTSQQEKARGLLHLASELRFYLPALVVHKGWMSSSPPKRAHRYHYHVPNPHTQNFAGLATHESDVAFLLQNWNHLLSEEQRAVAEQMADQWIGFVNGEGWADDGKAVVFTETGLKQVSEERYDEMYRQGRGKVLLDIGADKLWRLAEAWQGVRADEVDKITAKL</sequence>
<dbReference type="PANTHER" id="PTHR43142:SF5">
    <property type="entry name" value="CARBOXYLIC ESTER HYDROLASE"/>
    <property type="match status" value="1"/>
</dbReference>
<dbReference type="Pfam" id="PF00135">
    <property type="entry name" value="COesterase"/>
    <property type="match status" value="1"/>
</dbReference>
<evidence type="ECO:0000259" key="1">
    <source>
        <dbReference type="Pfam" id="PF00135"/>
    </source>
</evidence>
<evidence type="ECO:0000313" key="2">
    <source>
        <dbReference type="EMBL" id="KAF2730206.1"/>
    </source>
</evidence>